<dbReference type="Proteomes" id="UP000218418">
    <property type="component" value="Chromosome"/>
</dbReference>
<accession>A0A1Z4LXJ5</accession>
<feature type="transmembrane region" description="Helical" evidence="1">
    <location>
        <begin position="41"/>
        <end position="62"/>
    </location>
</feature>
<feature type="transmembrane region" description="Helical" evidence="1">
    <location>
        <begin position="82"/>
        <end position="107"/>
    </location>
</feature>
<keyword evidence="3" id="KW-1185">Reference proteome</keyword>
<keyword evidence="1" id="KW-1133">Transmembrane helix</keyword>
<dbReference type="AlphaFoldDB" id="A0A1Z4LXJ5"/>
<gene>
    <name evidence="2" type="ORF">NIES267_53090</name>
</gene>
<protein>
    <submittedName>
        <fullName evidence="2">Uncharacterized protein</fullName>
    </submittedName>
</protein>
<proteinExistence type="predicted"/>
<dbReference type="EMBL" id="AP018227">
    <property type="protein sequence ID" value="BAY85808.1"/>
    <property type="molecule type" value="Genomic_DNA"/>
</dbReference>
<evidence type="ECO:0000313" key="2">
    <source>
        <dbReference type="EMBL" id="BAY85808.1"/>
    </source>
</evidence>
<name>A0A1Z4LXJ5_9CYAN</name>
<organism evidence="2 3">
    <name type="scientific">Calothrix parasitica NIES-267</name>
    <dbReference type="NCBI Taxonomy" id="1973488"/>
    <lineage>
        <taxon>Bacteria</taxon>
        <taxon>Bacillati</taxon>
        <taxon>Cyanobacteriota</taxon>
        <taxon>Cyanophyceae</taxon>
        <taxon>Nostocales</taxon>
        <taxon>Calotrichaceae</taxon>
        <taxon>Calothrix</taxon>
    </lineage>
</organism>
<evidence type="ECO:0000256" key="1">
    <source>
        <dbReference type="SAM" id="Phobius"/>
    </source>
</evidence>
<evidence type="ECO:0000313" key="3">
    <source>
        <dbReference type="Proteomes" id="UP000218418"/>
    </source>
</evidence>
<keyword evidence="1" id="KW-0812">Transmembrane</keyword>
<keyword evidence="1" id="KW-0472">Membrane</keyword>
<reference evidence="2 3" key="1">
    <citation type="submission" date="2017-06" db="EMBL/GenBank/DDBJ databases">
        <title>Genome sequencing of cyanobaciteial culture collection at National Institute for Environmental Studies (NIES).</title>
        <authorList>
            <person name="Hirose Y."/>
            <person name="Shimura Y."/>
            <person name="Fujisawa T."/>
            <person name="Nakamura Y."/>
            <person name="Kawachi M."/>
        </authorList>
    </citation>
    <scope>NUCLEOTIDE SEQUENCE [LARGE SCALE GENOMIC DNA]</scope>
    <source>
        <strain evidence="2 3">NIES-267</strain>
    </source>
</reference>
<sequence length="244" mass="29305">MHNTNPFPGRKIQLVYLADSNIKIIWKHPEDSTLERISKSIFLFFYLIFLNAILIYILGIPTNILIRWFTANPIQNLNLFGFIYQCFSIILMIAVFCFFLYILFYIISYPTLSLLMLIQGTGYSYILLNDKKIIYQEGQDPLFLNSRNKSLFEDKRQQYDEFETQEMFKFISNWKTIIFGKPTITFLKQEIQDIKIESVEKRLKLFIILNNQNIAIGKYLYNSEKQWLHQIINQWLQNHHKYEH</sequence>